<dbReference type="VEuPathDB" id="FungiDB:FOXG_02605"/>
<dbReference type="EMBL" id="DS231697">
    <property type="protein sequence ID" value="KNA98200.1"/>
    <property type="molecule type" value="Genomic_DNA"/>
</dbReference>
<dbReference type="RefSeq" id="XP_018236246.1">
    <property type="nucleotide sequence ID" value="XM_018380067.1"/>
</dbReference>
<evidence type="ECO:0000256" key="2">
    <source>
        <dbReference type="ARBA" id="ARBA00022801"/>
    </source>
</evidence>
<name>A0A0J9UJ90_FUSO4</name>
<sequence>MKPFSYLSTALAFASPLWATQIHPRDASDWPDGPFSTDGRWVVDASGQQVHFAGVNWPGAAEVMIPEGLQYRSVEQIVSQIKSVGFNAVRLTYAIEMVDQIYDNDGKDIRIETAFVNGLGSENGTLALAKVLKNNPSFTNETTRLQVFDAIAEELATQNIHILLDNHISKAKWCCSGSDGNTWWGDSQFNVANWLRGLSYMATHGKQWTGLVAMSLRNELRNVENNPALLKTYNWQTWYKYVQQGAKAINNANGDVLVYLSGLGYDTWITPVFTQTALTPGKEVFDKAAFAGFSDKLVLEIHNYEKTVGSCATLKSHLYTKGFQGMNSTDDATKAVFPVQLTEWGHLMDATTWQGVYSTCLRSYVGSLKASWFMWVIAGSYYTRYGKPDNDELWGLLNHNWTDWRNPDFVKSGLTPFIRQTLNS</sequence>
<keyword evidence="2 4" id="KW-0378">Hydrolase</keyword>
<feature type="signal peptide" evidence="5">
    <location>
        <begin position="1"/>
        <end position="19"/>
    </location>
</feature>
<dbReference type="InterPro" id="IPR001547">
    <property type="entry name" value="Glyco_hydro_5"/>
</dbReference>
<dbReference type="AlphaFoldDB" id="A0A0J9UJ90"/>
<feature type="domain" description="Glycoside hydrolase family 5" evidence="6">
    <location>
        <begin position="43"/>
        <end position="377"/>
    </location>
</feature>
<reference evidence="7" key="1">
    <citation type="submission" date="2007-04" db="EMBL/GenBank/DDBJ databases">
        <authorList>
            <consortium name="The Broad Institute Genome Sequencing Platform"/>
            <person name="Birren B."/>
            <person name="Lander E."/>
            <person name="Galagan J."/>
            <person name="Nusbaum C."/>
            <person name="Devon K."/>
            <person name="Ma L.-J."/>
            <person name="Jaffe D."/>
            <person name="Butler J."/>
            <person name="Alvarez P."/>
            <person name="Gnerre S."/>
            <person name="Grabherr M."/>
            <person name="Kleber M."/>
            <person name="Mauceli E."/>
            <person name="Brockman W."/>
            <person name="MacCallum I.A."/>
            <person name="Young S."/>
            <person name="LaButti K."/>
            <person name="DeCaprio D."/>
            <person name="Crawford M."/>
            <person name="Koehrsen M."/>
            <person name="Engels R."/>
            <person name="Montgomery P."/>
            <person name="Pearson M."/>
            <person name="Howarth C."/>
            <person name="Larson L."/>
            <person name="White J."/>
            <person name="O'Leary S."/>
            <person name="Kodira C."/>
            <person name="Zeng Q."/>
            <person name="Yandava C."/>
            <person name="Alvarado L."/>
            <person name="Kistler C."/>
            <person name="Shim W.-B."/>
            <person name="Kang S."/>
            <person name="Woloshuk C."/>
        </authorList>
    </citation>
    <scope>NUCLEOTIDE SEQUENCE</scope>
    <source>
        <strain evidence="7">4287</strain>
    </source>
</reference>
<dbReference type="GO" id="GO:0000272">
    <property type="term" value="P:polysaccharide catabolic process"/>
    <property type="evidence" value="ECO:0007669"/>
    <property type="project" value="InterPro"/>
</dbReference>
<keyword evidence="3 4" id="KW-0326">Glycosidase</keyword>
<evidence type="ECO:0000256" key="4">
    <source>
        <dbReference type="RuleBase" id="RU361153"/>
    </source>
</evidence>
<dbReference type="Gene3D" id="3.20.20.80">
    <property type="entry name" value="Glycosidases"/>
    <property type="match status" value="1"/>
</dbReference>
<evidence type="ECO:0000313" key="8">
    <source>
        <dbReference type="Proteomes" id="UP000009097"/>
    </source>
</evidence>
<dbReference type="InterPro" id="IPR017853">
    <property type="entry name" value="GH"/>
</dbReference>
<dbReference type="KEGG" id="fox:FOXG_02605"/>
<dbReference type="Proteomes" id="UP000009097">
    <property type="component" value="Unassembled WGS sequence"/>
</dbReference>
<evidence type="ECO:0000256" key="3">
    <source>
        <dbReference type="ARBA" id="ARBA00023295"/>
    </source>
</evidence>
<feature type="chain" id="PRO_5005324251" description="Glycoside hydrolase family 5 domain-containing protein" evidence="5">
    <location>
        <begin position="20"/>
        <end position="424"/>
    </location>
</feature>
<dbReference type="Pfam" id="PF00150">
    <property type="entry name" value="Cellulase"/>
    <property type="match status" value="1"/>
</dbReference>
<accession>A0A0J9UJ90</accession>
<evidence type="ECO:0000259" key="6">
    <source>
        <dbReference type="Pfam" id="PF00150"/>
    </source>
</evidence>
<evidence type="ECO:0000256" key="5">
    <source>
        <dbReference type="SAM" id="SignalP"/>
    </source>
</evidence>
<protein>
    <recommendedName>
        <fullName evidence="6">Glycoside hydrolase family 5 domain-containing protein</fullName>
    </recommendedName>
</protein>
<dbReference type="PANTHER" id="PTHR31263:SF0">
    <property type="entry name" value="CELLULASE FAMILY PROTEIN (AFU_ORTHOLOGUE AFUA_5G14560)"/>
    <property type="match status" value="1"/>
</dbReference>
<dbReference type="GeneID" id="28944790"/>
<keyword evidence="5" id="KW-0732">Signal</keyword>
<dbReference type="PANTHER" id="PTHR31263">
    <property type="entry name" value="CELLULASE FAMILY PROTEIN (AFU_ORTHOLOGUE AFUA_5G14560)"/>
    <property type="match status" value="1"/>
</dbReference>
<proteinExistence type="inferred from homology"/>
<comment type="similarity">
    <text evidence="1 4">Belongs to the glycosyl hydrolase 5 (cellulase A) family.</text>
</comment>
<evidence type="ECO:0000313" key="7">
    <source>
        <dbReference type="EMBL" id="KNA98200.1"/>
    </source>
</evidence>
<dbReference type="GO" id="GO:0004553">
    <property type="term" value="F:hydrolase activity, hydrolyzing O-glycosyl compounds"/>
    <property type="evidence" value="ECO:0007669"/>
    <property type="project" value="InterPro"/>
</dbReference>
<dbReference type="OrthoDB" id="442731at2759"/>
<organism evidence="7 8">
    <name type="scientific">Fusarium oxysporum f. sp. lycopersici (strain 4287 / CBS 123668 / FGSC 9935 / NRRL 34936)</name>
    <name type="common">Fusarium vascular wilt of tomato</name>
    <dbReference type="NCBI Taxonomy" id="426428"/>
    <lineage>
        <taxon>Eukaryota</taxon>
        <taxon>Fungi</taxon>
        <taxon>Dikarya</taxon>
        <taxon>Ascomycota</taxon>
        <taxon>Pezizomycotina</taxon>
        <taxon>Sordariomycetes</taxon>
        <taxon>Hypocreomycetidae</taxon>
        <taxon>Hypocreales</taxon>
        <taxon>Nectriaceae</taxon>
        <taxon>Fusarium</taxon>
        <taxon>Fusarium oxysporum species complex</taxon>
    </lineage>
</organism>
<gene>
    <name evidence="7" type="ORF">FOXG_02605</name>
</gene>
<reference evidence="7" key="2">
    <citation type="journal article" date="2010" name="Nature">
        <title>Comparative genomics reveals mobile pathogenicity chromosomes in Fusarium.</title>
        <authorList>
            <person name="Ma L.J."/>
            <person name="van der Does H.C."/>
            <person name="Borkovich K.A."/>
            <person name="Coleman J.J."/>
            <person name="Daboussi M.J."/>
            <person name="Di Pietro A."/>
            <person name="Dufresne M."/>
            <person name="Freitag M."/>
            <person name="Grabherr M."/>
            <person name="Henrissat B."/>
            <person name="Houterman P.M."/>
            <person name="Kang S."/>
            <person name="Shim W.B."/>
            <person name="Woloshuk C."/>
            <person name="Xie X."/>
            <person name="Xu J.R."/>
            <person name="Antoniw J."/>
            <person name="Baker S.E."/>
            <person name="Bluhm B.H."/>
            <person name="Breakspear A."/>
            <person name="Brown D.W."/>
            <person name="Butchko R.A."/>
            <person name="Chapman S."/>
            <person name="Coulson R."/>
            <person name="Coutinho P.M."/>
            <person name="Danchin E.G."/>
            <person name="Diener A."/>
            <person name="Gale L.R."/>
            <person name="Gardiner D.M."/>
            <person name="Goff S."/>
            <person name="Hammond-Kosack K.E."/>
            <person name="Hilburn K."/>
            <person name="Hua-Van A."/>
            <person name="Jonkers W."/>
            <person name="Kazan K."/>
            <person name="Kodira C.D."/>
            <person name="Koehrsen M."/>
            <person name="Kumar L."/>
            <person name="Lee Y.H."/>
            <person name="Li L."/>
            <person name="Manners J.M."/>
            <person name="Miranda-Saavedra D."/>
            <person name="Mukherjee M."/>
            <person name="Park G."/>
            <person name="Park J."/>
            <person name="Park S.Y."/>
            <person name="Proctor R.H."/>
            <person name="Regev A."/>
            <person name="Ruiz-Roldan M.C."/>
            <person name="Sain D."/>
            <person name="Sakthikumar S."/>
            <person name="Sykes S."/>
            <person name="Schwartz D.C."/>
            <person name="Turgeon B.G."/>
            <person name="Wapinski I."/>
            <person name="Yoder O."/>
            <person name="Young S."/>
            <person name="Zeng Q."/>
            <person name="Zhou S."/>
            <person name="Galagan J."/>
            <person name="Cuomo C.A."/>
            <person name="Kistler H.C."/>
            <person name="Rep M."/>
        </authorList>
    </citation>
    <scope>NUCLEOTIDE SEQUENCE [LARGE SCALE GENOMIC DNA]</scope>
    <source>
        <strain evidence="7">4287</strain>
    </source>
</reference>
<evidence type="ECO:0000256" key="1">
    <source>
        <dbReference type="ARBA" id="ARBA00005641"/>
    </source>
</evidence>
<dbReference type="SUPFAM" id="SSF51445">
    <property type="entry name" value="(Trans)glycosidases"/>
    <property type="match status" value="1"/>
</dbReference>